<sequence>MPVPHYFLRRFYKHSTHGDTVRRPASSTATSLRVTRFHGPANTLT</sequence>
<comment type="caution">
    <text evidence="2">The sequence shown here is derived from an EMBL/GenBank/DDBJ whole genome shotgun (WGS) entry which is preliminary data.</text>
</comment>
<proteinExistence type="predicted"/>
<evidence type="ECO:0000313" key="3">
    <source>
        <dbReference type="Proteomes" id="UP001152607"/>
    </source>
</evidence>
<gene>
    <name evidence="2" type="ORF">PDIGIT_LOCUS3471</name>
</gene>
<dbReference type="EMBL" id="CAOQHR010000002">
    <property type="protein sequence ID" value="CAI6317705.1"/>
    <property type="molecule type" value="Genomic_DNA"/>
</dbReference>
<evidence type="ECO:0000256" key="1">
    <source>
        <dbReference type="SAM" id="MobiDB-lite"/>
    </source>
</evidence>
<feature type="region of interest" description="Disordered" evidence="1">
    <location>
        <begin position="18"/>
        <end position="45"/>
    </location>
</feature>
<evidence type="ECO:0000313" key="2">
    <source>
        <dbReference type="EMBL" id="CAI6317705.1"/>
    </source>
</evidence>
<dbReference type="Proteomes" id="UP001152607">
    <property type="component" value="Unassembled WGS sequence"/>
</dbReference>
<dbReference type="AlphaFoldDB" id="A0A9W4U6P7"/>
<organism evidence="2 3">
    <name type="scientific">Periconia digitata</name>
    <dbReference type="NCBI Taxonomy" id="1303443"/>
    <lineage>
        <taxon>Eukaryota</taxon>
        <taxon>Fungi</taxon>
        <taxon>Dikarya</taxon>
        <taxon>Ascomycota</taxon>
        <taxon>Pezizomycotina</taxon>
        <taxon>Dothideomycetes</taxon>
        <taxon>Pleosporomycetidae</taxon>
        <taxon>Pleosporales</taxon>
        <taxon>Massarineae</taxon>
        <taxon>Periconiaceae</taxon>
        <taxon>Periconia</taxon>
    </lineage>
</organism>
<reference evidence="2" key="1">
    <citation type="submission" date="2023-01" db="EMBL/GenBank/DDBJ databases">
        <authorList>
            <person name="Van Ghelder C."/>
            <person name="Rancurel C."/>
        </authorList>
    </citation>
    <scope>NUCLEOTIDE SEQUENCE</scope>
    <source>
        <strain evidence="2">CNCM I-4278</strain>
    </source>
</reference>
<name>A0A9W4U6P7_9PLEO</name>
<protein>
    <submittedName>
        <fullName evidence="2">Uncharacterized protein</fullName>
    </submittedName>
</protein>
<accession>A0A9W4U6P7</accession>
<keyword evidence="3" id="KW-1185">Reference proteome</keyword>